<dbReference type="EMBL" id="KQ241730">
    <property type="protein sequence ID" value="KNC84936.1"/>
    <property type="molecule type" value="Genomic_DNA"/>
</dbReference>
<dbReference type="AlphaFoldDB" id="A0A0L0G7R7"/>
<dbReference type="GeneID" id="25903362"/>
<sequence>MLYPLRSTPPPDQEFGHSAKQSPAEAQRPMYCKLGLSETIHALVADNEVHNAKAVGMVWLSLSADTVRELIERLNKGTPVAMVMELYLLGPYKFSATNPNRTVLDSVNQNFPSKLQIRLQASNLRSKLDQAAVAGGTTLPILQYDVMTKNTTEKDRRSLVPLVGSAEWRQWQAYFGTTSG</sequence>
<dbReference type="Proteomes" id="UP000054560">
    <property type="component" value="Unassembled WGS sequence"/>
</dbReference>
<gene>
    <name evidence="2" type="ORF">SARC_02858</name>
</gene>
<feature type="region of interest" description="Disordered" evidence="1">
    <location>
        <begin position="1"/>
        <end position="24"/>
    </location>
</feature>
<accession>A0A0L0G7R7</accession>
<organism evidence="2 3">
    <name type="scientific">Sphaeroforma arctica JP610</name>
    <dbReference type="NCBI Taxonomy" id="667725"/>
    <lineage>
        <taxon>Eukaryota</taxon>
        <taxon>Ichthyosporea</taxon>
        <taxon>Ichthyophonida</taxon>
        <taxon>Sphaeroforma</taxon>
    </lineage>
</organism>
<name>A0A0L0G7R7_9EUKA</name>
<evidence type="ECO:0000256" key="1">
    <source>
        <dbReference type="SAM" id="MobiDB-lite"/>
    </source>
</evidence>
<protein>
    <submittedName>
        <fullName evidence="2">Uncharacterized protein</fullName>
    </submittedName>
</protein>
<evidence type="ECO:0000313" key="2">
    <source>
        <dbReference type="EMBL" id="KNC84936.1"/>
    </source>
</evidence>
<reference evidence="2 3" key="1">
    <citation type="submission" date="2011-02" db="EMBL/GenBank/DDBJ databases">
        <title>The Genome Sequence of Sphaeroforma arctica JP610.</title>
        <authorList>
            <consortium name="The Broad Institute Genome Sequencing Platform"/>
            <person name="Russ C."/>
            <person name="Cuomo C."/>
            <person name="Young S.K."/>
            <person name="Zeng Q."/>
            <person name="Gargeya S."/>
            <person name="Alvarado L."/>
            <person name="Berlin A."/>
            <person name="Chapman S.B."/>
            <person name="Chen Z."/>
            <person name="Freedman E."/>
            <person name="Gellesch M."/>
            <person name="Goldberg J."/>
            <person name="Griggs A."/>
            <person name="Gujja S."/>
            <person name="Heilman E."/>
            <person name="Heiman D."/>
            <person name="Howarth C."/>
            <person name="Mehta T."/>
            <person name="Neiman D."/>
            <person name="Pearson M."/>
            <person name="Roberts A."/>
            <person name="Saif S."/>
            <person name="Shea T."/>
            <person name="Shenoy N."/>
            <person name="Sisk P."/>
            <person name="Stolte C."/>
            <person name="Sykes S."/>
            <person name="White J."/>
            <person name="Yandava C."/>
            <person name="Burger G."/>
            <person name="Gray M.W."/>
            <person name="Holland P.W.H."/>
            <person name="King N."/>
            <person name="Lang F.B.F."/>
            <person name="Roger A.J."/>
            <person name="Ruiz-Trillo I."/>
            <person name="Haas B."/>
            <person name="Nusbaum C."/>
            <person name="Birren B."/>
        </authorList>
    </citation>
    <scope>NUCLEOTIDE SEQUENCE [LARGE SCALE GENOMIC DNA]</scope>
    <source>
        <strain evidence="2 3">JP610</strain>
    </source>
</reference>
<proteinExistence type="predicted"/>
<keyword evidence="3" id="KW-1185">Reference proteome</keyword>
<evidence type="ECO:0000313" key="3">
    <source>
        <dbReference type="Proteomes" id="UP000054560"/>
    </source>
</evidence>
<dbReference type="RefSeq" id="XP_014158838.1">
    <property type="nucleotide sequence ID" value="XM_014303363.1"/>
</dbReference>